<dbReference type="RefSeq" id="WP_139457686.1">
    <property type="nucleotide sequence ID" value="NZ_VDCH01000031.1"/>
</dbReference>
<evidence type="ECO:0000256" key="1">
    <source>
        <dbReference type="SAM" id="MobiDB-lite"/>
    </source>
</evidence>
<feature type="region of interest" description="Disordered" evidence="1">
    <location>
        <begin position="1"/>
        <end position="59"/>
    </location>
</feature>
<protein>
    <submittedName>
        <fullName evidence="2">Uncharacterized protein</fullName>
    </submittedName>
</protein>
<comment type="caution">
    <text evidence="2">The sequence shown here is derived from an EMBL/GenBank/DDBJ whole genome shotgun (WGS) entry which is preliminary data.</text>
</comment>
<reference evidence="2 3" key="1">
    <citation type="submission" date="2019-05" db="EMBL/GenBank/DDBJ databases">
        <title>Draft Whole-Genome sequence of the green sulfur bacterium Chlorobaculum thiosulfatiphilum DSM 249.</title>
        <authorList>
            <person name="Meyer T.E."/>
            <person name="Kyndt J.A."/>
        </authorList>
    </citation>
    <scope>NUCLEOTIDE SEQUENCE [LARGE SCALE GENOMIC DNA]</scope>
    <source>
        <strain evidence="2 3">DSM 249</strain>
    </source>
</reference>
<keyword evidence="3" id="KW-1185">Reference proteome</keyword>
<feature type="compositionally biased region" description="Basic and acidic residues" evidence="1">
    <location>
        <begin position="16"/>
        <end position="36"/>
    </location>
</feature>
<dbReference type="EMBL" id="VDCH01000031">
    <property type="protein sequence ID" value="TNJ37177.1"/>
    <property type="molecule type" value="Genomic_DNA"/>
</dbReference>
<name>A0A5C4S217_CHLTI</name>
<sequence length="83" mass="9372">MASSSFRLLTTGCGERPGDEHEAPRSDGETRHPFEPRRKRRREQGGDGRDCGEKRRSEAVETEILAYQNRGGSGIAREEVDRK</sequence>
<feature type="compositionally biased region" description="Basic and acidic residues" evidence="1">
    <location>
        <begin position="43"/>
        <end position="59"/>
    </location>
</feature>
<gene>
    <name evidence="2" type="ORF">FGF66_11000</name>
</gene>
<organism evidence="2 3">
    <name type="scientific">Chlorobaculum thiosulfatiphilum</name>
    <name type="common">Chlorobium limicola f.sp. thiosulfatophilum</name>
    <dbReference type="NCBI Taxonomy" id="115852"/>
    <lineage>
        <taxon>Bacteria</taxon>
        <taxon>Pseudomonadati</taxon>
        <taxon>Chlorobiota</taxon>
        <taxon>Chlorobiia</taxon>
        <taxon>Chlorobiales</taxon>
        <taxon>Chlorobiaceae</taxon>
        <taxon>Chlorobaculum</taxon>
    </lineage>
</organism>
<proteinExistence type="predicted"/>
<evidence type="ECO:0000313" key="2">
    <source>
        <dbReference type="EMBL" id="TNJ37177.1"/>
    </source>
</evidence>
<dbReference type="AlphaFoldDB" id="A0A5C4S217"/>
<accession>A0A5C4S217</accession>
<evidence type="ECO:0000313" key="3">
    <source>
        <dbReference type="Proteomes" id="UP000308271"/>
    </source>
</evidence>
<dbReference type="Proteomes" id="UP000308271">
    <property type="component" value="Unassembled WGS sequence"/>
</dbReference>